<dbReference type="GO" id="GO:0005200">
    <property type="term" value="F:structural constituent of cytoskeleton"/>
    <property type="evidence" value="ECO:0007669"/>
    <property type="project" value="InterPro"/>
</dbReference>
<dbReference type="PANTHER" id="PTHR11588">
    <property type="entry name" value="TUBULIN"/>
    <property type="match status" value="1"/>
</dbReference>
<dbReference type="SMART" id="SM00865">
    <property type="entry name" value="Tubulin_C"/>
    <property type="match status" value="1"/>
</dbReference>
<evidence type="ECO:0000259" key="14">
    <source>
        <dbReference type="SMART" id="SM00864"/>
    </source>
</evidence>
<keyword evidence="9" id="KW-0460">Magnesium</keyword>
<dbReference type="EMBL" id="OV725079">
    <property type="protein sequence ID" value="CAH1395933.1"/>
    <property type="molecule type" value="Genomic_DNA"/>
</dbReference>
<dbReference type="PRINTS" id="PR01161">
    <property type="entry name" value="TUBULIN"/>
</dbReference>
<dbReference type="SUPFAM" id="SSF55307">
    <property type="entry name" value="Tubulin C-terminal domain-like"/>
    <property type="match status" value="1"/>
</dbReference>
<organism evidence="16 17">
    <name type="scientific">Nezara viridula</name>
    <name type="common">Southern green stink bug</name>
    <name type="synonym">Cimex viridulus</name>
    <dbReference type="NCBI Taxonomy" id="85310"/>
    <lineage>
        <taxon>Eukaryota</taxon>
        <taxon>Metazoa</taxon>
        <taxon>Ecdysozoa</taxon>
        <taxon>Arthropoda</taxon>
        <taxon>Hexapoda</taxon>
        <taxon>Insecta</taxon>
        <taxon>Pterygota</taxon>
        <taxon>Neoptera</taxon>
        <taxon>Paraneoptera</taxon>
        <taxon>Hemiptera</taxon>
        <taxon>Heteroptera</taxon>
        <taxon>Panheteroptera</taxon>
        <taxon>Pentatomomorpha</taxon>
        <taxon>Pentatomoidea</taxon>
        <taxon>Pentatomidae</taxon>
        <taxon>Pentatominae</taxon>
        <taxon>Nezara</taxon>
    </lineage>
</organism>
<evidence type="ECO:0000313" key="16">
    <source>
        <dbReference type="EMBL" id="CAH1395933.1"/>
    </source>
</evidence>
<dbReference type="Pfam" id="PF03953">
    <property type="entry name" value="Tubulin_C"/>
    <property type="match status" value="1"/>
</dbReference>
<dbReference type="Pfam" id="PF00091">
    <property type="entry name" value="Tubulin"/>
    <property type="match status" value="1"/>
</dbReference>
<dbReference type="InterPro" id="IPR017975">
    <property type="entry name" value="Tubulin_CS"/>
</dbReference>
<evidence type="ECO:0000256" key="6">
    <source>
        <dbReference type="ARBA" id="ARBA00022723"/>
    </source>
</evidence>
<dbReference type="InterPro" id="IPR002452">
    <property type="entry name" value="Alpha_tubulin"/>
</dbReference>
<keyword evidence="7 13" id="KW-0547">Nucleotide-binding</keyword>
<dbReference type="AlphaFoldDB" id="A0A9P0MDF6"/>
<dbReference type="InterPro" id="IPR000217">
    <property type="entry name" value="Tubulin"/>
</dbReference>
<proteinExistence type="inferred from homology"/>
<comment type="subunit">
    <text evidence="13">Dimer of alpha and beta chains. A typical microtubule is a hollow water-filled tube with an outer diameter of 25 nm and an inner diameter of 15 nM. Alpha-beta heterodimers associate head-to-tail to form protofilaments running lengthwise along the microtubule wall with the beta-tubulin subunit facing the microtubule plus end conferring a structural polarity. Microtubules usually have 13 protofilaments but different protofilament numbers can be found in some organisms and specialized cells.</text>
</comment>
<dbReference type="GO" id="GO:0046872">
    <property type="term" value="F:metal ion binding"/>
    <property type="evidence" value="ECO:0007669"/>
    <property type="project" value="UniProtKB-KW"/>
</dbReference>
<evidence type="ECO:0000256" key="12">
    <source>
        <dbReference type="ARBA" id="ARBA00049117"/>
    </source>
</evidence>
<dbReference type="Proteomes" id="UP001152798">
    <property type="component" value="Chromosome 3"/>
</dbReference>
<name>A0A9P0MDF6_NEZVI</name>
<keyword evidence="4" id="KW-0963">Cytoplasm</keyword>
<keyword evidence="11" id="KW-0206">Cytoskeleton</keyword>
<dbReference type="InterPro" id="IPR036525">
    <property type="entry name" value="Tubulin/FtsZ_GTPase_sf"/>
</dbReference>
<evidence type="ECO:0000256" key="10">
    <source>
        <dbReference type="ARBA" id="ARBA00023134"/>
    </source>
</evidence>
<accession>A0A9P0MDF6</accession>
<evidence type="ECO:0000256" key="9">
    <source>
        <dbReference type="ARBA" id="ARBA00022842"/>
    </source>
</evidence>
<feature type="domain" description="Tubulin/FtsZ GTPase" evidence="14">
    <location>
        <begin position="58"/>
        <end position="255"/>
    </location>
</feature>
<evidence type="ECO:0000256" key="7">
    <source>
        <dbReference type="ARBA" id="ARBA00022741"/>
    </source>
</evidence>
<comment type="function">
    <text evidence="13">Tubulin is the major constituent of microtubules, a cylinder consisting of laterally associated linear protofilaments composed of alpha- and beta-tubulin heterodimers. Microtubules grow by the addition of GTP-tubulin dimers to the microtubule end, where a stabilizing cap forms. Below the cap, tubulin dimers are in GDP-bound state, owing to GTPase activity of alpha-tubulin.</text>
</comment>
<dbReference type="GO" id="GO:0016787">
    <property type="term" value="F:hydrolase activity"/>
    <property type="evidence" value="ECO:0007669"/>
    <property type="project" value="UniProtKB-KW"/>
</dbReference>
<dbReference type="Gene3D" id="1.10.287.600">
    <property type="entry name" value="Helix hairpin bin"/>
    <property type="match status" value="1"/>
</dbReference>
<dbReference type="PROSITE" id="PS00227">
    <property type="entry name" value="TUBULIN"/>
    <property type="match status" value="1"/>
</dbReference>
<dbReference type="Gene3D" id="3.40.50.1440">
    <property type="entry name" value="Tubulin/FtsZ, GTPase domain"/>
    <property type="match status" value="1"/>
</dbReference>
<dbReference type="InterPro" id="IPR003008">
    <property type="entry name" value="Tubulin_FtsZ_GTPase"/>
</dbReference>
<feature type="domain" description="Tubulin/FtsZ 2-layer sandwich" evidence="15">
    <location>
        <begin position="257"/>
        <end position="402"/>
    </location>
</feature>
<evidence type="ECO:0000256" key="13">
    <source>
        <dbReference type="RuleBase" id="RU000352"/>
    </source>
</evidence>
<keyword evidence="10 13" id="KW-0342">GTP-binding</keyword>
<keyword evidence="5 13" id="KW-0493">Microtubule</keyword>
<dbReference type="GO" id="GO:0007017">
    <property type="term" value="P:microtubule-based process"/>
    <property type="evidence" value="ECO:0007669"/>
    <property type="project" value="InterPro"/>
</dbReference>
<dbReference type="InterPro" id="IPR023123">
    <property type="entry name" value="Tubulin_C"/>
</dbReference>
<dbReference type="FunFam" id="3.40.50.1440:FF:000007">
    <property type="entry name" value="Tubulin alpha chain"/>
    <property type="match status" value="1"/>
</dbReference>
<dbReference type="InterPro" id="IPR008280">
    <property type="entry name" value="Tub_FtsZ_C"/>
</dbReference>
<dbReference type="OrthoDB" id="6612915at2759"/>
<evidence type="ECO:0000256" key="11">
    <source>
        <dbReference type="ARBA" id="ARBA00023212"/>
    </source>
</evidence>
<protein>
    <recommendedName>
        <fullName evidence="13">Tubulin alpha chain</fullName>
    </recommendedName>
</protein>
<evidence type="ECO:0000256" key="1">
    <source>
        <dbReference type="ARBA" id="ARBA00001946"/>
    </source>
</evidence>
<comment type="subcellular location">
    <subcellularLocation>
        <location evidence="2">Cytoplasm</location>
        <location evidence="2">Cytoskeleton</location>
    </subcellularLocation>
</comment>
<keyword evidence="8" id="KW-0378">Hydrolase</keyword>
<evidence type="ECO:0000256" key="4">
    <source>
        <dbReference type="ARBA" id="ARBA00022490"/>
    </source>
</evidence>
<evidence type="ECO:0000313" key="17">
    <source>
        <dbReference type="Proteomes" id="UP001152798"/>
    </source>
</evidence>
<comment type="catalytic activity">
    <reaction evidence="12">
        <text>GTP + H2O = GDP + phosphate + H(+)</text>
        <dbReference type="Rhea" id="RHEA:19669"/>
        <dbReference type="ChEBI" id="CHEBI:15377"/>
        <dbReference type="ChEBI" id="CHEBI:15378"/>
        <dbReference type="ChEBI" id="CHEBI:37565"/>
        <dbReference type="ChEBI" id="CHEBI:43474"/>
        <dbReference type="ChEBI" id="CHEBI:58189"/>
    </reaction>
    <physiologicalReaction direction="left-to-right" evidence="12">
        <dbReference type="Rhea" id="RHEA:19670"/>
    </physiologicalReaction>
</comment>
<reference evidence="16" key="1">
    <citation type="submission" date="2022-01" db="EMBL/GenBank/DDBJ databases">
        <authorList>
            <person name="King R."/>
        </authorList>
    </citation>
    <scope>NUCLEOTIDE SEQUENCE</scope>
</reference>
<comment type="cofactor">
    <cofactor evidence="1">
        <name>Mg(2+)</name>
        <dbReference type="ChEBI" id="CHEBI:18420"/>
    </cofactor>
</comment>
<dbReference type="CDD" id="cd02186">
    <property type="entry name" value="alpha_tubulin"/>
    <property type="match status" value="1"/>
</dbReference>
<dbReference type="InterPro" id="IPR018316">
    <property type="entry name" value="Tubulin/FtsZ_2-layer-sand-dom"/>
</dbReference>
<keyword evidence="6" id="KW-0479">Metal-binding</keyword>
<gene>
    <name evidence="16" type="ORF">NEZAVI_LOCUS6105</name>
</gene>
<keyword evidence="17" id="KW-1185">Reference proteome</keyword>
<dbReference type="Gene3D" id="3.30.1330.20">
    <property type="entry name" value="Tubulin/FtsZ, C-terminal domain"/>
    <property type="match status" value="1"/>
</dbReference>
<dbReference type="SMART" id="SM00864">
    <property type="entry name" value="Tubulin"/>
    <property type="match status" value="1"/>
</dbReference>
<dbReference type="PRINTS" id="PR01162">
    <property type="entry name" value="ALPHATUBULIN"/>
</dbReference>
<evidence type="ECO:0000256" key="8">
    <source>
        <dbReference type="ARBA" id="ARBA00022801"/>
    </source>
</evidence>
<comment type="similarity">
    <text evidence="3 13">Belongs to the tubulin family.</text>
</comment>
<evidence type="ECO:0000256" key="2">
    <source>
        <dbReference type="ARBA" id="ARBA00004245"/>
    </source>
</evidence>
<evidence type="ECO:0000259" key="15">
    <source>
        <dbReference type="SMART" id="SM00865"/>
    </source>
</evidence>
<dbReference type="SUPFAM" id="SSF52490">
    <property type="entry name" value="Tubulin nucleotide-binding domain-like"/>
    <property type="match status" value="1"/>
</dbReference>
<evidence type="ECO:0000256" key="3">
    <source>
        <dbReference type="ARBA" id="ARBA00009636"/>
    </source>
</evidence>
<dbReference type="GO" id="GO:0005874">
    <property type="term" value="C:microtubule"/>
    <property type="evidence" value="ECO:0007669"/>
    <property type="project" value="UniProtKB-KW"/>
</dbReference>
<sequence length="447" mass="50011">MREVISIHLGQAGVQTGTTCWELFSSEHGLTPTGKMQDTDGLPEGTQNVSQDSFSDGFHTFFEEMSKGNYTPRALFVDLEPSVIDMVRNGPYKDMYCSKQMINDKEDAANNYGRGYCTVGKAILGRVMNQSRKMIETCDRLQGFIIYHSFGGGTGSGFHALLSDNINLEYPKSSKMEMSIFPSPMLATAVVEPYNAALTTNATLEFSDCVFLADNEAMYNICQNRLDIDSPTYRNLNNILAQTVSSITASLRFKSSLNADFIDFQTNLVPYPRIHFPIFSYAPIVPSTRVTHESLTASDLTLQCFDPTNRLAKCPTDTSRYIACCLLYRGDITPKDVNFAIAMLKAKKNIRFVTWSPTGFKIGINSRTPGVIPNSNMASMEKSVCMVYNTTAMKEAWVALNIKFSLMLKKRAFLHWYTGEGMEEDDFLATQENLALLEADYIQLELE</sequence>
<dbReference type="InterPro" id="IPR037103">
    <property type="entry name" value="Tubulin/FtsZ-like_C"/>
</dbReference>
<evidence type="ECO:0000256" key="5">
    <source>
        <dbReference type="ARBA" id="ARBA00022701"/>
    </source>
</evidence>
<dbReference type="GO" id="GO:0005525">
    <property type="term" value="F:GTP binding"/>
    <property type="evidence" value="ECO:0007669"/>
    <property type="project" value="UniProtKB-UniRule"/>
</dbReference>